<feature type="domain" description="Rab3-GAP regulatory subunit N-terminal" evidence="2">
    <location>
        <begin position="28"/>
        <end position="423"/>
    </location>
</feature>
<evidence type="ECO:0000259" key="1">
    <source>
        <dbReference type="Pfam" id="PF12222"/>
    </source>
</evidence>
<dbReference type="InterPro" id="IPR056948">
    <property type="entry name" value="PNGaseA_N"/>
</dbReference>
<accession>A0A803LVS4</accession>
<feature type="domain" description="Peptide N-acetyl-beta-D-glucosaminyl asparaginase amidase A N-terminal" evidence="1">
    <location>
        <begin position="449"/>
        <end position="701"/>
    </location>
</feature>
<reference evidence="3" key="1">
    <citation type="journal article" date="2017" name="Nature">
        <title>The genome of Chenopodium quinoa.</title>
        <authorList>
            <person name="Jarvis D.E."/>
            <person name="Ho Y.S."/>
            <person name="Lightfoot D.J."/>
            <person name="Schmoeckel S.M."/>
            <person name="Li B."/>
            <person name="Borm T.J.A."/>
            <person name="Ohyanagi H."/>
            <person name="Mineta K."/>
            <person name="Michell C.T."/>
            <person name="Saber N."/>
            <person name="Kharbatia N.M."/>
            <person name="Rupper R.R."/>
            <person name="Sharp A.R."/>
            <person name="Dally N."/>
            <person name="Boughton B.A."/>
            <person name="Woo Y.H."/>
            <person name="Gao G."/>
            <person name="Schijlen E.G.W.M."/>
            <person name="Guo X."/>
            <person name="Momin A.A."/>
            <person name="Negrao S."/>
            <person name="Al-Babili S."/>
            <person name="Gehring C."/>
            <person name="Roessner U."/>
            <person name="Jung C."/>
            <person name="Murphy K."/>
            <person name="Arold S.T."/>
            <person name="Gojobori T."/>
            <person name="van der Linden C.G."/>
            <person name="van Loo E.N."/>
            <person name="Jellen E.N."/>
            <person name="Maughan P.J."/>
            <person name="Tester M."/>
        </authorList>
    </citation>
    <scope>NUCLEOTIDE SEQUENCE [LARGE SCALE GENOMIC DNA]</scope>
    <source>
        <strain evidence="3">cv. PI 614886</strain>
    </source>
</reference>
<dbReference type="PANTHER" id="PTHR31104">
    <property type="entry name" value="PEPTIDE-N4-(N-ACETYL-BETA-GLUCOSAMINYL)ASPARAGINE AMIDASE A PROTEIN"/>
    <property type="match status" value="1"/>
</dbReference>
<dbReference type="InterPro" id="IPR021102">
    <property type="entry name" value="PNGase_A"/>
</dbReference>
<dbReference type="Pfam" id="PF14655">
    <property type="entry name" value="RAB3GAP2_N"/>
    <property type="match status" value="1"/>
</dbReference>
<keyword evidence="4" id="KW-1185">Reference proteome</keyword>
<dbReference type="Pfam" id="PF12222">
    <property type="entry name" value="PNGaseA"/>
    <property type="match status" value="1"/>
</dbReference>
<dbReference type="InterPro" id="IPR032839">
    <property type="entry name" value="RAB3GAP_N"/>
</dbReference>
<dbReference type="EnsemblPlants" id="AUR62019575-RA">
    <property type="protein sequence ID" value="AUR62019575-RA:cds"/>
    <property type="gene ID" value="AUR62019575"/>
</dbReference>
<organism evidence="3 4">
    <name type="scientific">Chenopodium quinoa</name>
    <name type="common">Quinoa</name>
    <dbReference type="NCBI Taxonomy" id="63459"/>
    <lineage>
        <taxon>Eukaryota</taxon>
        <taxon>Viridiplantae</taxon>
        <taxon>Streptophyta</taxon>
        <taxon>Embryophyta</taxon>
        <taxon>Tracheophyta</taxon>
        <taxon>Spermatophyta</taxon>
        <taxon>Magnoliopsida</taxon>
        <taxon>eudicotyledons</taxon>
        <taxon>Gunneridae</taxon>
        <taxon>Pentapetalae</taxon>
        <taxon>Caryophyllales</taxon>
        <taxon>Chenopodiaceae</taxon>
        <taxon>Chenopodioideae</taxon>
        <taxon>Atripliceae</taxon>
        <taxon>Chenopodium</taxon>
    </lineage>
</organism>
<reference evidence="3" key="2">
    <citation type="submission" date="2021-03" db="UniProtKB">
        <authorList>
            <consortium name="EnsemblPlants"/>
        </authorList>
    </citation>
    <scope>IDENTIFICATION</scope>
</reference>
<dbReference type="Proteomes" id="UP000596660">
    <property type="component" value="Unplaced"/>
</dbReference>
<protein>
    <submittedName>
        <fullName evidence="3">Uncharacterized protein</fullName>
    </submittedName>
</protein>
<evidence type="ECO:0000259" key="2">
    <source>
        <dbReference type="Pfam" id="PF14655"/>
    </source>
</evidence>
<name>A0A803LVS4_CHEQI</name>
<proteinExistence type="predicted"/>
<evidence type="ECO:0000313" key="4">
    <source>
        <dbReference type="Proteomes" id="UP000596660"/>
    </source>
</evidence>
<dbReference type="Gramene" id="AUR62019575-RA">
    <property type="protein sequence ID" value="AUR62019575-RA:cds"/>
    <property type="gene ID" value="AUR62019575"/>
</dbReference>
<evidence type="ECO:0000313" key="3">
    <source>
        <dbReference type="EnsemblPlants" id="AUR62019575-RA:cds"/>
    </source>
</evidence>
<sequence length="916" mass="103160">MAKRNHTTPLGCIACDELSELGAGKESWLVENPFILSALDTHSLALSNKSLILIFGWSDDPFDNMKVKIHPELSPIGGEYITAIEWLVFDDIRVLAVGISSGYLLIYSLDGGLIHKQIIYPTRILKLRVRGTKRDISQDISNEEVCIVMDGVIARFDGSDLQDMLRRWFRDTQTNFWDQKRKKRDLDDFENSFERVPYQLWSVNKYGACADAAITGVMPPPLMELEWLYLKVPLQGLYLKLFWYLNSATFMFEQSSHRYYRAVTIGNDAVISAYRLSEDKNRSLVGAILSKVVPATFSTIASFSKLIWRSDRATPKKAEPKPQSFARAASLTCLKDPPRKGEKLTLSPSGTLATITDSLGRILLLDTQALVVVRLWKGYRDANCLFMEMLVNKDSASTSYHEYKKSDYCLCLAIYAPKKGIIEEAIVVVQGREVLARCVLVWELALDLCTAEPTRDGIFWKVRKDISKYSSLLSQSNQTLAVYIGNLVDQTYTGVYHVNVTFHYYPVVNDHGNSGDLYGNWADLIVPISRNLPLNDGLWFEIENSTDFESKKVSIPRNVYRAVLEVYVSFHENDEFWYTNLPNDYLLANNLSSNTAGNGAFREVLVSLDGELIGAVWPFTVIFTGGINPLLWRPISAIGSFDLPTYDIEITPFLGKLLDGKLHNLGFSVTNALNVWYVDANLHLWLDNKVKVVKGELLENNAEPLTLSTKSHFKGLNGKFKAGASRAILSKGWVESSKGNITTVSIQKFDFLNTNVLKNDGSFQTVNQTIDFNTTVSANIGSASLLYNIESHKKFPLFVYTNQIDQGDNTYSLLSNVTLGFDEDKILAAEGVLSSSTLRNWQKGDGTMLVKNNLVSGGLGRTHQVYKYTDNTGKFCYFRNVSSYNYTIVFDEVKDKCKVETRGYIPRFSNHRITLL</sequence>
<dbReference type="AlphaFoldDB" id="A0A803LVS4"/>
<dbReference type="Pfam" id="PF25156">
    <property type="entry name" value="PNGase_A_C"/>
    <property type="match status" value="1"/>
</dbReference>